<proteinExistence type="predicted"/>
<sequence>MDSGNSPYSRFESRLKYKIDVRLPISSGIVPLRLFWKRCKRFRFFIPHRVRGMGPESLFVERSNCVRFSKLPISEGIGPDTKARKVRLEQEPSSKGIVEFNLLELRSSFWSFVNWPKEDGILFSNEFAHNSKVSRSERNPILSGIGPFNLLVPKRRFMSLESLEMFGDNGPWNELFVRLFTDKSRKVKFLQSCIKPGNLKVSELFARLRCLNNGIAKNLDQSGESNLLQLRLRYRSSGNRPSSEGMLPLKFSSDTMPAPSQATEVQLQRLLMFSTDQDSRDVGE</sequence>
<accession>A0A0B0PUI4</accession>
<dbReference type="EMBL" id="KN443555">
    <property type="protein sequence ID" value="KHG28094.1"/>
    <property type="molecule type" value="Genomic_DNA"/>
</dbReference>
<organism evidence="1 2">
    <name type="scientific">Gossypium arboreum</name>
    <name type="common">Tree cotton</name>
    <name type="synonym">Gossypium nanking</name>
    <dbReference type="NCBI Taxonomy" id="29729"/>
    <lineage>
        <taxon>Eukaryota</taxon>
        <taxon>Viridiplantae</taxon>
        <taxon>Streptophyta</taxon>
        <taxon>Embryophyta</taxon>
        <taxon>Tracheophyta</taxon>
        <taxon>Spermatophyta</taxon>
        <taxon>Magnoliopsida</taxon>
        <taxon>eudicotyledons</taxon>
        <taxon>Gunneridae</taxon>
        <taxon>Pentapetalae</taxon>
        <taxon>rosids</taxon>
        <taxon>malvids</taxon>
        <taxon>Malvales</taxon>
        <taxon>Malvaceae</taxon>
        <taxon>Malvoideae</taxon>
        <taxon>Gossypium</taxon>
    </lineage>
</organism>
<evidence type="ECO:0000313" key="1">
    <source>
        <dbReference type="EMBL" id="KHG28094.1"/>
    </source>
</evidence>
<protein>
    <submittedName>
        <fullName evidence="1">Alpha-2-macroglobulin</fullName>
    </submittedName>
</protein>
<reference evidence="2" key="1">
    <citation type="submission" date="2014-09" db="EMBL/GenBank/DDBJ databases">
        <authorList>
            <person name="Mudge J."/>
            <person name="Ramaraj T."/>
            <person name="Lindquist I.E."/>
            <person name="Bharti A.K."/>
            <person name="Sundararajan A."/>
            <person name="Cameron C.T."/>
            <person name="Woodward J.E."/>
            <person name="May G.D."/>
            <person name="Brubaker C."/>
            <person name="Broadhvest J."/>
            <person name="Wilkins T.A."/>
        </authorList>
    </citation>
    <scope>NUCLEOTIDE SEQUENCE</scope>
    <source>
        <strain evidence="2">cv. AKA8401</strain>
    </source>
</reference>
<dbReference type="AlphaFoldDB" id="A0A0B0PUI4"/>
<keyword evidence="2" id="KW-1185">Reference proteome</keyword>
<dbReference type="Proteomes" id="UP000032142">
    <property type="component" value="Unassembled WGS sequence"/>
</dbReference>
<evidence type="ECO:0000313" key="2">
    <source>
        <dbReference type="Proteomes" id="UP000032142"/>
    </source>
</evidence>
<name>A0A0B0PUI4_GOSAR</name>
<gene>
    <name evidence="1" type="ORF">F383_13306</name>
</gene>